<dbReference type="SUPFAM" id="SSF52540">
    <property type="entry name" value="P-loop containing nucleoside triphosphate hydrolases"/>
    <property type="match status" value="1"/>
</dbReference>
<keyword evidence="2" id="KW-0239">DNA-directed DNA polymerase</keyword>
<proteinExistence type="predicted"/>
<sequence length="297" mass="32907">MTTSLPWLQHTERRLFELACREQLHHAILLTGPAGIGKHILAKQLAHLLLCLDPLPDGACGHCKSCLLGKAGHHPDLLLLEVTSSISVDQIRDISLLMQSSPQQGGARVVVVPQAEKMTESAANALLKTLEEPGQRSFLILYTAFAEQLMPTILSRCQRWDIPAQYGDDSRQWLAQQSPDPVPDFLLELCGGAPLKALTLQHSGEALTLAAQLKALQAYLQSGVGLAALQKQLESQPELAALLYYTVRHWTLQQQQLPPPQLFSRVARWCRDEQRILGQNKSLALTTLLLDLHQLLR</sequence>
<dbReference type="PANTHER" id="PTHR11669:SF8">
    <property type="entry name" value="DNA POLYMERASE III SUBUNIT DELTA"/>
    <property type="match status" value="1"/>
</dbReference>
<dbReference type="InterPro" id="IPR004622">
    <property type="entry name" value="DNA_pol_HolB"/>
</dbReference>
<dbReference type="PANTHER" id="PTHR11669">
    <property type="entry name" value="REPLICATION FACTOR C / DNA POLYMERASE III GAMMA-TAU SUBUNIT"/>
    <property type="match status" value="1"/>
</dbReference>
<evidence type="ECO:0000313" key="5">
    <source>
        <dbReference type="Proteomes" id="UP001589813"/>
    </source>
</evidence>
<organism evidence="4 5">
    <name type="scientific">Rheinheimera tilapiae</name>
    <dbReference type="NCBI Taxonomy" id="875043"/>
    <lineage>
        <taxon>Bacteria</taxon>
        <taxon>Pseudomonadati</taxon>
        <taxon>Pseudomonadota</taxon>
        <taxon>Gammaproteobacteria</taxon>
        <taxon>Chromatiales</taxon>
        <taxon>Chromatiaceae</taxon>
        <taxon>Rheinheimera</taxon>
    </lineage>
</organism>
<evidence type="ECO:0000256" key="3">
    <source>
        <dbReference type="ARBA" id="ARBA00049244"/>
    </source>
</evidence>
<dbReference type="Pfam" id="PF13177">
    <property type="entry name" value="DNA_pol3_delta2"/>
    <property type="match status" value="1"/>
</dbReference>
<keyword evidence="4" id="KW-0548">Nucleotidyltransferase</keyword>
<dbReference type="NCBIfam" id="TIGR00678">
    <property type="entry name" value="holB"/>
    <property type="match status" value="1"/>
</dbReference>
<comment type="catalytic activity">
    <reaction evidence="3">
        <text>DNA(n) + a 2'-deoxyribonucleoside 5'-triphosphate = DNA(n+1) + diphosphate</text>
        <dbReference type="Rhea" id="RHEA:22508"/>
        <dbReference type="Rhea" id="RHEA-COMP:17339"/>
        <dbReference type="Rhea" id="RHEA-COMP:17340"/>
        <dbReference type="ChEBI" id="CHEBI:33019"/>
        <dbReference type="ChEBI" id="CHEBI:61560"/>
        <dbReference type="ChEBI" id="CHEBI:173112"/>
        <dbReference type="EC" id="2.7.7.7"/>
    </reaction>
</comment>
<name>A0ABV6BDG1_9GAMM</name>
<dbReference type="InterPro" id="IPR027417">
    <property type="entry name" value="P-loop_NTPase"/>
</dbReference>
<dbReference type="RefSeq" id="WP_377242612.1">
    <property type="nucleotide sequence ID" value="NZ_JBHLXP010000001.1"/>
</dbReference>
<dbReference type="Gene3D" id="3.40.50.300">
    <property type="entry name" value="P-loop containing nucleotide triphosphate hydrolases"/>
    <property type="match status" value="1"/>
</dbReference>
<gene>
    <name evidence="4" type="primary">holB</name>
    <name evidence="4" type="ORF">ACFFJP_09020</name>
</gene>
<evidence type="ECO:0000256" key="1">
    <source>
        <dbReference type="ARBA" id="ARBA00012417"/>
    </source>
</evidence>
<dbReference type="EMBL" id="JBHLXP010000001">
    <property type="protein sequence ID" value="MFC0048429.1"/>
    <property type="molecule type" value="Genomic_DNA"/>
</dbReference>
<dbReference type="Proteomes" id="UP001589813">
    <property type="component" value="Unassembled WGS sequence"/>
</dbReference>
<evidence type="ECO:0000256" key="2">
    <source>
        <dbReference type="ARBA" id="ARBA00022932"/>
    </source>
</evidence>
<accession>A0ABV6BDG1</accession>
<dbReference type="GO" id="GO:0003887">
    <property type="term" value="F:DNA-directed DNA polymerase activity"/>
    <property type="evidence" value="ECO:0007669"/>
    <property type="project" value="UniProtKB-EC"/>
</dbReference>
<comment type="caution">
    <text evidence="4">The sequence shown here is derived from an EMBL/GenBank/DDBJ whole genome shotgun (WGS) entry which is preliminary data.</text>
</comment>
<dbReference type="EC" id="2.7.7.7" evidence="1"/>
<evidence type="ECO:0000313" key="4">
    <source>
        <dbReference type="EMBL" id="MFC0048429.1"/>
    </source>
</evidence>
<reference evidence="4 5" key="1">
    <citation type="submission" date="2024-09" db="EMBL/GenBank/DDBJ databases">
        <authorList>
            <person name="Sun Q."/>
            <person name="Mori K."/>
        </authorList>
    </citation>
    <scope>NUCLEOTIDE SEQUENCE [LARGE SCALE GENOMIC DNA]</scope>
    <source>
        <strain evidence="4 5">KCTC 23315</strain>
    </source>
</reference>
<dbReference type="InterPro" id="IPR050238">
    <property type="entry name" value="DNA_Rep/Repair_Clamp_Loader"/>
</dbReference>
<keyword evidence="5" id="KW-1185">Reference proteome</keyword>
<keyword evidence="4" id="KW-0808">Transferase</keyword>
<protein>
    <recommendedName>
        <fullName evidence="1">DNA-directed DNA polymerase</fullName>
        <ecNumber evidence="1">2.7.7.7</ecNumber>
    </recommendedName>
</protein>